<dbReference type="AlphaFoldDB" id="A0A7G5IFC4"/>
<dbReference type="PRINTS" id="PR00364">
    <property type="entry name" value="DISEASERSIST"/>
</dbReference>
<dbReference type="SMART" id="SM00382">
    <property type="entry name" value="AAA"/>
    <property type="match status" value="1"/>
</dbReference>
<evidence type="ECO:0000313" key="3">
    <source>
        <dbReference type="Proteomes" id="UP000515292"/>
    </source>
</evidence>
<dbReference type="KEGG" id="sand:H3309_11900"/>
<dbReference type="InterPro" id="IPR041664">
    <property type="entry name" value="AAA_16"/>
</dbReference>
<dbReference type="PANTHER" id="PTHR34301">
    <property type="entry name" value="DNA-BINDING PROTEIN-RELATED"/>
    <property type="match status" value="1"/>
</dbReference>
<dbReference type="InterPro" id="IPR027417">
    <property type="entry name" value="P-loop_NTPase"/>
</dbReference>
<evidence type="ECO:0000313" key="2">
    <source>
        <dbReference type="EMBL" id="QMW22066.1"/>
    </source>
</evidence>
<dbReference type="InterPro" id="IPR003593">
    <property type="entry name" value="AAA+_ATPase"/>
</dbReference>
<dbReference type="SUPFAM" id="SSF52540">
    <property type="entry name" value="P-loop containing nucleoside triphosphate hydrolases"/>
    <property type="match status" value="1"/>
</dbReference>
<dbReference type="GO" id="GO:0005524">
    <property type="term" value="F:ATP binding"/>
    <property type="evidence" value="ECO:0007669"/>
    <property type="project" value="UniProtKB-KW"/>
</dbReference>
<protein>
    <submittedName>
        <fullName evidence="2">ATP-binding protein</fullName>
    </submittedName>
</protein>
<dbReference type="PANTHER" id="PTHR34301:SF8">
    <property type="entry name" value="ATPASE DOMAIN-CONTAINING PROTEIN"/>
    <property type="match status" value="1"/>
</dbReference>
<accession>A0A7G5IFC4</accession>
<dbReference type="RefSeq" id="WP_182294911.1">
    <property type="nucleotide sequence ID" value="NZ_CP059851.1"/>
</dbReference>
<evidence type="ECO:0000259" key="1">
    <source>
        <dbReference type="SMART" id="SM00382"/>
    </source>
</evidence>
<dbReference type="Proteomes" id="UP000515292">
    <property type="component" value="Chromosome"/>
</dbReference>
<keyword evidence="3" id="KW-1185">Reference proteome</keyword>
<organism evidence="2 3">
    <name type="scientific">Sandaracinobacteroides saxicola</name>
    <dbReference type="NCBI Taxonomy" id="2759707"/>
    <lineage>
        <taxon>Bacteria</taxon>
        <taxon>Pseudomonadati</taxon>
        <taxon>Pseudomonadota</taxon>
        <taxon>Alphaproteobacteria</taxon>
        <taxon>Sphingomonadales</taxon>
        <taxon>Sphingosinicellaceae</taxon>
        <taxon>Sandaracinobacteroides</taxon>
    </lineage>
</organism>
<feature type="domain" description="AAA+ ATPase" evidence="1">
    <location>
        <begin position="92"/>
        <end position="258"/>
    </location>
</feature>
<dbReference type="Gene3D" id="3.40.50.300">
    <property type="entry name" value="P-loop containing nucleotide triphosphate hydrolases"/>
    <property type="match status" value="1"/>
</dbReference>
<proteinExistence type="predicted"/>
<name>A0A7G5IFC4_9SPHN</name>
<dbReference type="EMBL" id="CP059851">
    <property type="protein sequence ID" value="QMW22066.1"/>
    <property type="molecule type" value="Genomic_DNA"/>
</dbReference>
<sequence length="437" mass="47193">MIFKRGKDGETRGVSFLERMRGADTATTVPDLPGFATNATDDFADGQGVRSLSRARLAISETLGASQPVTQRDRFAGRRDTLAELIAAIEQQRAHVVIYGERGIGKTSLVHVFAETARDARYLVLYGSCGVEARFDEMFRSFAARIPLLYHRNVSPTADEAEHNRSFETLLPEGPAGPREFADIFVDLVGTRVVLILDEYDRVADASFRRDIAELIKNLSDRAARVQLILTGVASNLDELIGFTPSIRRNIIGLPVAPMAAGEMTDLLAMGEKATGLAYADSARAMIVTMAGGSPYITRLLGSRAAHAALDARVATVTDAHVRAATESTLNEWNAGLPRRVQAMLTRPEVRAAWPTLIAAARASGSPDGWFGADEVAAEAGDIDTAPAVERTLAGFLSPLDLFETRQDAQSGARFRFRYQGVAQLLNLSAAMARLSA</sequence>
<reference evidence="2 3" key="1">
    <citation type="submission" date="2020-07" db="EMBL/GenBank/DDBJ databases">
        <title>Complete genome sequence for Sandaracinobacter sp. M6.</title>
        <authorList>
            <person name="Tang Y."/>
            <person name="Liu Q."/>
            <person name="Guo Z."/>
            <person name="Lei P."/>
            <person name="Huang B."/>
        </authorList>
    </citation>
    <scope>NUCLEOTIDE SEQUENCE [LARGE SCALE GENOMIC DNA]</scope>
    <source>
        <strain evidence="2 3">M6</strain>
    </source>
</reference>
<keyword evidence="2" id="KW-0547">Nucleotide-binding</keyword>
<dbReference type="Pfam" id="PF13191">
    <property type="entry name" value="AAA_16"/>
    <property type="match status" value="1"/>
</dbReference>
<keyword evidence="2" id="KW-0067">ATP-binding</keyword>
<gene>
    <name evidence="2" type="ORF">H3309_11900</name>
</gene>